<keyword evidence="5" id="KW-1185">Reference proteome</keyword>
<feature type="coiled-coil region" evidence="2">
    <location>
        <begin position="45"/>
        <end position="79"/>
    </location>
</feature>
<feature type="transmembrane region" description="Helical" evidence="3">
    <location>
        <begin position="12"/>
        <end position="30"/>
    </location>
</feature>
<sequence>MKRKIKRINKYSLVIFAFSVLLGIFIAIQFKQSIPSLAPVTLSSIQATRNEINMVNKEIDEFKIMLEDKNEQIKMLESIANGDENIIDILISELDKNKVVAGFEKVQGPGIIIKMEDNLSEEAFGQEYDLDIIHDADVLRIINDLRGAGAEAISINDQRVLSISEIKCGGPIIRINGKSVATPFYIKAIGEPKLLNAAINAPNTYGYALKTIDKINIETTMEDNIIIPEYNGRFNYKYAKPSKEGD</sequence>
<accession>M1ZD78</accession>
<organism evidence="4 5">
    <name type="scientific">[Clostridium] ultunense Esp</name>
    <dbReference type="NCBI Taxonomy" id="1288971"/>
    <lineage>
        <taxon>Bacteria</taxon>
        <taxon>Bacillati</taxon>
        <taxon>Bacillota</taxon>
        <taxon>Tissierellia</taxon>
        <taxon>Tissierellales</taxon>
        <taxon>Tepidimicrobiaceae</taxon>
        <taxon>Schnuerera</taxon>
    </lineage>
</organism>
<keyword evidence="3" id="KW-0812">Transmembrane</keyword>
<reference evidence="4 5" key="1">
    <citation type="submission" date="2016-11" db="EMBL/GenBank/DDBJ databases">
        <authorList>
            <person name="Manzoor S."/>
        </authorList>
    </citation>
    <scope>NUCLEOTIDE SEQUENCE [LARGE SCALE GENOMIC DNA]</scope>
    <source>
        <strain evidence="4">Clostridium ultunense strain Esp</strain>
    </source>
</reference>
<dbReference type="OrthoDB" id="9776196at2"/>
<dbReference type="RefSeq" id="WP_005585894.1">
    <property type="nucleotide sequence ID" value="NZ_LT669839.1"/>
</dbReference>
<comment type="similarity">
    <text evidence="1">Belongs to the UPF0749 family.</text>
</comment>
<name>M1ZD78_9FIRM</name>
<dbReference type="PANTHER" id="PTHR37313:SF2">
    <property type="entry name" value="UPF0749 PROTEIN YLXX"/>
    <property type="match status" value="1"/>
</dbReference>
<dbReference type="HOGENOM" id="CLU_040273_4_1_9"/>
<dbReference type="InterPro" id="IPR010273">
    <property type="entry name" value="DUF881"/>
</dbReference>
<evidence type="ECO:0000256" key="2">
    <source>
        <dbReference type="SAM" id="Coils"/>
    </source>
</evidence>
<evidence type="ECO:0000313" key="4">
    <source>
        <dbReference type="EMBL" id="SHD77281.1"/>
    </source>
</evidence>
<evidence type="ECO:0000256" key="3">
    <source>
        <dbReference type="SAM" id="Phobius"/>
    </source>
</evidence>
<dbReference type="PANTHER" id="PTHR37313">
    <property type="entry name" value="UPF0749 PROTEIN RV1825"/>
    <property type="match status" value="1"/>
</dbReference>
<evidence type="ECO:0008006" key="6">
    <source>
        <dbReference type="Google" id="ProtNLM"/>
    </source>
</evidence>
<dbReference type="Gene3D" id="3.30.70.1880">
    <property type="entry name" value="Protein of unknown function DUF881"/>
    <property type="match status" value="1"/>
</dbReference>
<proteinExistence type="inferred from homology"/>
<evidence type="ECO:0000256" key="1">
    <source>
        <dbReference type="ARBA" id="ARBA00009108"/>
    </source>
</evidence>
<dbReference type="EMBL" id="LT669839">
    <property type="protein sequence ID" value="SHD77281.1"/>
    <property type="molecule type" value="Genomic_DNA"/>
</dbReference>
<keyword evidence="2" id="KW-0175">Coiled coil</keyword>
<gene>
    <name evidence="4" type="ORF">CUESP1_1922</name>
</gene>
<keyword evidence="3" id="KW-0472">Membrane</keyword>
<dbReference type="AlphaFoldDB" id="M1ZD78"/>
<protein>
    <recommendedName>
        <fullName evidence="6">Division initiation protein</fullName>
    </recommendedName>
</protein>
<dbReference type="Pfam" id="PF05949">
    <property type="entry name" value="DUF881"/>
    <property type="match status" value="1"/>
</dbReference>
<dbReference type="Proteomes" id="UP000245423">
    <property type="component" value="Chromosome 1"/>
</dbReference>
<evidence type="ECO:0000313" key="5">
    <source>
        <dbReference type="Proteomes" id="UP000245423"/>
    </source>
</evidence>
<keyword evidence="3" id="KW-1133">Transmembrane helix</keyword>